<sequence>MISALSWSMVDSARWYCPASSLTFADSTPSPIFRRSSKLDHTKNFLNTEDLEPPQYKYTSKMFLPLITLASLFLTLLGQAATVVAQSCAV</sequence>
<gene>
    <name evidence="2" type="ORF">NEOLEDRAFT_907255</name>
</gene>
<keyword evidence="1" id="KW-0472">Membrane</keyword>
<evidence type="ECO:0000313" key="2">
    <source>
        <dbReference type="EMBL" id="KZT28252.1"/>
    </source>
</evidence>
<keyword evidence="1" id="KW-1133">Transmembrane helix</keyword>
<feature type="transmembrane region" description="Helical" evidence="1">
    <location>
        <begin position="62"/>
        <end position="85"/>
    </location>
</feature>
<organism evidence="2 3">
    <name type="scientific">Neolentinus lepideus HHB14362 ss-1</name>
    <dbReference type="NCBI Taxonomy" id="1314782"/>
    <lineage>
        <taxon>Eukaryota</taxon>
        <taxon>Fungi</taxon>
        <taxon>Dikarya</taxon>
        <taxon>Basidiomycota</taxon>
        <taxon>Agaricomycotina</taxon>
        <taxon>Agaricomycetes</taxon>
        <taxon>Gloeophyllales</taxon>
        <taxon>Gloeophyllaceae</taxon>
        <taxon>Neolentinus</taxon>
    </lineage>
</organism>
<keyword evidence="1" id="KW-0812">Transmembrane</keyword>
<dbReference type="EMBL" id="KV425558">
    <property type="protein sequence ID" value="KZT28252.1"/>
    <property type="molecule type" value="Genomic_DNA"/>
</dbReference>
<protein>
    <submittedName>
        <fullName evidence="2">Uncharacterized protein</fullName>
    </submittedName>
</protein>
<evidence type="ECO:0000313" key="3">
    <source>
        <dbReference type="Proteomes" id="UP000076761"/>
    </source>
</evidence>
<reference evidence="2 3" key="1">
    <citation type="journal article" date="2016" name="Mol. Biol. Evol.">
        <title>Comparative Genomics of Early-Diverging Mushroom-Forming Fungi Provides Insights into the Origins of Lignocellulose Decay Capabilities.</title>
        <authorList>
            <person name="Nagy L.G."/>
            <person name="Riley R."/>
            <person name="Tritt A."/>
            <person name="Adam C."/>
            <person name="Daum C."/>
            <person name="Floudas D."/>
            <person name="Sun H."/>
            <person name="Yadav J.S."/>
            <person name="Pangilinan J."/>
            <person name="Larsson K.H."/>
            <person name="Matsuura K."/>
            <person name="Barry K."/>
            <person name="Labutti K."/>
            <person name="Kuo R."/>
            <person name="Ohm R.A."/>
            <person name="Bhattacharya S.S."/>
            <person name="Shirouzu T."/>
            <person name="Yoshinaga Y."/>
            <person name="Martin F.M."/>
            <person name="Grigoriev I.V."/>
            <person name="Hibbett D.S."/>
        </authorList>
    </citation>
    <scope>NUCLEOTIDE SEQUENCE [LARGE SCALE GENOMIC DNA]</scope>
    <source>
        <strain evidence="2 3">HHB14362 ss-1</strain>
    </source>
</reference>
<dbReference type="AlphaFoldDB" id="A0A165UJ91"/>
<name>A0A165UJ91_9AGAM</name>
<evidence type="ECO:0000256" key="1">
    <source>
        <dbReference type="SAM" id="Phobius"/>
    </source>
</evidence>
<accession>A0A165UJ91</accession>
<dbReference type="InParanoid" id="A0A165UJ91"/>
<dbReference type="Proteomes" id="UP000076761">
    <property type="component" value="Unassembled WGS sequence"/>
</dbReference>
<proteinExistence type="predicted"/>
<keyword evidence="3" id="KW-1185">Reference proteome</keyword>